<sequence>MMRACTIILILKLALIYGLPCFAQHGEKLKAQLDLVSQELRLRPDSAYLQLKTIYEHAKEHDAYAVAADALQAMGEIAFHLGNYPQSLADYHKSLQLYKNTGDRKKEAELLDDIGILYYYNQQPAKAFVTYRAAMKIYQSLQDKDGIADTNGKLGHLYEKQGQYDSAFYYQHAALALYQQTDNKNGLAKIHENLGSIYEDKADYKKATEHFVFALELYAQTDNKLQKIEVLNNIGDVHRKTGAYQQALVETRKALQLAEQLNELYQMESAYRDIGKAHNLLGNNDSAFLYLEKSREFARKLYSRENSLQISFFQVLYDMEEKEDEILRLNNVRKISMTVLLAIFLVAFVMYRSQRSKIKNERKLRKIDKDLLETQNKLIKVELENKALSEQSLKKELELKRQELTSNTLYVIQKNQFLESLKKELAALISDDKRDNRRSLKRILSQINQSFNNDKYWKDFRVAAEKVHGDFYARLKEHSPDLKASDLRLVALLKMNFSTEEIASLLGISIDSARVARYRLRKKLNLEQQENLTTFLQNL</sequence>
<dbReference type="PANTHER" id="PTHR10098:SF108">
    <property type="entry name" value="TETRATRICOPEPTIDE REPEAT PROTEIN 28"/>
    <property type="match status" value="1"/>
</dbReference>
<feature type="repeat" description="TPR" evidence="1">
    <location>
        <begin position="188"/>
        <end position="221"/>
    </location>
</feature>
<keyword evidence="3" id="KW-0472">Membrane</keyword>
<dbReference type="SMART" id="SM00028">
    <property type="entry name" value="TPR"/>
    <property type="match status" value="6"/>
</dbReference>
<keyword evidence="3" id="KW-1133">Transmembrane helix</keyword>
<keyword evidence="2" id="KW-0175">Coiled coil</keyword>
<dbReference type="SUPFAM" id="SSF46894">
    <property type="entry name" value="C-terminal effector domain of the bipartite response regulators"/>
    <property type="match status" value="1"/>
</dbReference>
<feature type="repeat" description="TPR" evidence="1">
    <location>
        <begin position="228"/>
        <end position="261"/>
    </location>
</feature>
<feature type="transmembrane region" description="Helical" evidence="3">
    <location>
        <begin position="335"/>
        <end position="353"/>
    </location>
</feature>
<reference evidence="4 5" key="1">
    <citation type="submission" date="2023-02" db="EMBL/GenBank/DDBJ databases">
        <title>Genome sequence of Sphingobacterium sp. KACC 22765.</title>
        <authorList>
            <person name="Kim S."/>
            <person name="Heo J."/>
            <person name="Kwon S.-W."/>
        </authorList>
    </citation>
    <scope>NUCLEOTIDE SEQUENCE [LARGE SCALE GENOMIC DNA]</scope>
    <source>
        <strain evidence="4 5">KACC 22765</strain>
    </source>
</reference>
<keyword evidence="1" id="KW-0802">TPR repeat</keyword>
<evidence type="ECO:0000256" key="3">
    <source>
        <dbReference type="SAM" id="Phobius"/>
    </source>
</evidence>
<evidence type="ECO:0000256" key="2">
    <source>
        <dbReference type="SAM" id="Coils"/>
    </source>
</evidence>
<dbReference type="InterPro" id="IPR016032">
    <property type="entry name" value="Sig_transdc_resp-reg_C-effctor"/>
</dbReference>
<evidence type="ECO:0000313" key="5">
    <source>
        <dbReference type="Proteomes" id="UP001221558"/>
    </source>
</evidence>
<dbReference type="Pfam" id="PF13424">
    <property type="entry name" value="TPR_12"/>
    <property type="match status" value="3"/>
</dbReference>
<dbReference type="PANTHER" id="PTHR10098">
    <property type="entry name" value="RAPSYN-RELATED"/>
    <property type="match status" value="1"/>
</dbReference>
<dbReference type="InterPro" id="IPR019734">
    <property type="entry name" value="TPR_rpt"/>
</dbReference>
<dbReference type="PROSITE" id="PS50005">
    <property type="entry name" value="TPR"/>
    <property type="match status" value="3"/>
</dbReference>
<protein>
    <submittedName>
        <fullName evidence="4">Tetratricopeptide repeat protein</fullName>
    </submittedName>
</protein>
<keyword evidence="3" id="KW-0812">Transmembrane</keyword>
<feature type="repeat" description="TPR" evidence="1">
    <location>
        <begin position="68"/>
        <end position="101"/>
    </location>
</feature>
<evidence type="ECO:0000256" key="1">
    <source>
        <dbReference type="PROSITE-ProRule" id="PRU00339"/>
    </source>
</evidence>
<organism evidence="4 5">
    <name type="scientific">Sphingobacterium oryzagri</name>
    <dbReference type="NCBI Taxonomy" id="3025669"/>
    <lineage>
        <taxon>Bacteria</taxon>
        <taxon>Pseudomonadati</taxon>
        <taxon>Bacteroidota</taxon>
        <taxon>Sphingobacteriia</taxon>
        <taxon>Sphingobacteriales</taxon>
        <taxon>Sphingobacteriaceae</taxon>
        <taxon>Sphingobacterium</taxon>
    </lineage>
</organism>
<name>A0ABY7WIV2_9SPHI</name>
<dbReference type="RefSeq" id="WP_274266049.1">
    <property type="nucleotide sequence ID" value="NZ_CP117880.1"/>
</dbReference>
<proteinExistence type="predicted"/>
<dbReference type="Proteomes" id="UP001221558">
    <property type="component" value="Chromosome"/>
</dbReference>
<dbReference type="EMBL" id="CP117880">
    <property type="protein sequence ID" value="WDF67319.1"/>
    <property type="molecule type" value="Genomic_DNA"/>
</dbReference>
<evidence type="ECO:0000313" key="4">
    <source>
        <dbReference type="EMBL" id="WDF67319.1"/>
    </source>
</evidence>
<keyword evidence="5" id="KW-1185">Reference proteome</keyword>
<dbReference type="SUPFAM" id="SSF48452">
    <property type="entry name" value="TPR-like"/>
    <property type="match status" value="1"/>
</dbReference>
<gene>
    <name evidence="4" type="ORF">PQ465_13495</name>
</gene>
<dbReference type="Gene3D" id="1.25.40.10">
    <property type="entry name" value="Tetratricopeptide repeat domain"/>
    <property type="match status" value="2"/>
</dbReference>
<feature type="coiled-coil region" evidence="2">
    <location>
        <begin position="364"/>
        <end position="400"/>
    </location>
</feature>
<dbReference type="InterPro" id="IPR011990">
    <property type="entry name" value="TPR-like_helical_dom_sf"/>
</dbReference>
<accession>A0ABY7WIV2</accession>